<dbReference type="AlphaFoldDB" id="A0A453MHB7"/>
<dbReference type="Gramene" id="AET5Gv21181000.21">
    <property type="protein sequence ID" value="AET5Gv21181000.21"/>
    <property type="gene ID" value="AET5Gv21181000"/>
</dbReference>
<reference evidence="2" key="1">
    <citation type="journal article" date="2014" name="Science">
        <title>Ancient hybridizations among the ancestral genomes of bread wheat.</title>
        <authorList>
            <consortium name="International Wheat Genome Sequencing Consortium,"/>
            <person name="Marcussen T."/>
            <person name="Sandve S.R."/>
            <person name="Heier L."/>
            <person name="Spannagl M."/>
            <person name="Pfeifer M."/>
            <person name="Jakobsen K.S."/>
            <person name="Wulff B.B."/>
            <person name="Steuernagel B."/>
            <person name="Mayer K.F."/>
            <person name="Olsen O.A."/>
        </authorList>
    </citation>
    <scope>NUCLEOTIDE SEQUENCE [LARGE SCALE GENOMIC DNA]</scope>
    <source>
        <strain evidence="2">cv. AL8/78</strain>
    </source>
</reference>
<reference evidence="1" key="5">
    <citation type="journal article" date="2021" name="G3 (Bethesda)">
        <title>Aegilops tauschii genome assembly Aet v5.0 features greater sequence contiguity and improved annotation.</title>
        <authorList>
            <person name="Wang L."/>
            <person name="Zhu T."/>
            <person name="Rodriguez J.C."/>
            <person name="Deal K.R."/>
            <person name="Dubcovsky J."/>
            <person name="McGuire P.E."/>
            <person name="Lux T."/>
            <person name="Spannagl M."/>
            <person name="Mayer K.F.X."/>
            <person name="Baldrich P."/>
            <person name="Meyers B.C."/>
            <person name="Huo N."/>
            <person name="Gu Y.Q."/>
            <person name="Zhou H."/>
            <person name="Devos K.M."/>
            <person name="Bennetzen J.L."/>
            <person name="Unver T."/>
            <person name="Budak H."/>
            <person name="Gulick P.J."/>
            <person name="Galiba G."/>
            <person name="Kalapos B."/>
            <person name="Nelson D.R."/>
            <person name="Li P."/>
            <person name="You F.M."/>
            <person name="Luo M.C."/>
            <person name="Dvorak J."/>
        </authorList>
    </citation>
    <scope>NUCLEOTIDE SEQUENCE [LARGE SCALE GENOMIC DNA]</scope>
    <source>
        <strain evidence="1">cv. AL8/78</strain>
    </source>
</reference>
<organism evidence="1 2">
    <name type="scientific">Aegilops tauschii subsp. strangulata</name>
    <name type="common">Goatgrass</name>
    <dbReference type="NCBI Taxonomy" id="200361"/>
    <lineage>
        <taxon>Eukaryota</taxon>
        <taxon>Viridiplantae</taxon>
        <taxon>Streptophyta</taxon>
        <taxon>Embryophyta</taxon>
        <taxon>Tracheophyta</taxon>
        <taxon>Spermatophyta</taxon>
        <taxon>Magnoliopsida</taxon>
        <taxon>Liliopsida</taxon>
        <taxon>Poales</taxon>
        <taxon>Poaceae</taxon>
        <taxon>BOP clade</taxon>
        <taxon>Pooideae</taxon>
        <taxon>Triticodae</taxon>
        <taxon>Triticeae</taxon>
        <taxon>Triticinae</taxon>
        <taxon>Aegilops</taxon>
    </lineage>
</organism>
<dbReference type="EnsemblPlants" id="AET5Gv21181000.21">
    <property type="protein sequence ID" value="AET5Gv21181000.21"/>
    <property type="gene ID" value="AET5Gv21181000"/>
</dbReference>
<evidence type="ECO:0000313" key="2">
    <source>
        <dbReference type="Proteomes" id="UP000015105"/>
    </source>
</evidence>
<name>A0A453MHB7_AEGTS</name>
<sequence>EIFPLKSIYSFRVISNNHAHFFIESICRQGVVAVRPVKCPTHSAQDPICGSVDECVQECGDEGYHFGMCSHCKCFCFNCSSSLDAKPAPGALSP</sequence>
<keyword evidence="2" id="KW-1185">Reference proteome</keyword>
<reference evidence="1" key="4">
    <citation type="submission" date="2019-03" db="UniProtKB">
        <authorList>
            <consortium name="EnsemblPlants"/>
        </authorList>
    </citation>
    <scope>IDENTIFICATION</scope>
</reference>
<evidence type="ECO:0000313" key="1">
    <source>
        <dbReference type="EnsemblPlants" id="AET5Gv21181000.21"/>
    </source>
</evidence>
<reference evidence="2" key="2">
    <citation type="journal article" date="2017" name="Nat. Plants">
        <title>The Aegilops tauschii genome reveals multiple impacts of transposons.</title>
        <authorList>
            <person name="Zhao G."/>
            <person name="Zou C."/>
            <person name="Li K."/>
            <person name="Wang K."/>
            <person name="Li T."/>
            <person name="Gao L."/>
            <person name="Zhang X."/>
            <person name="Wang H."/>
            <person name="Yang Z."/>
            <person name="Liu X."/>
            <person name="Jiang W."/>
            <person name="Mao L."/>
            <person name="Kong X."/>
            <person name="Jiao Y."/>
            <person name="Jia J."/>
        </authorList>
    </citation>
    <scope>NUCLEOTIDE SEQUENCE [LARGE SCALE GENOMIC DNA]</scope>
    <source>
        <strain evidence="2">cv. AL8/78</strain>
    </source>
</reference>
<dbReference type="Proteomes" id="UP000015105">
    <property type="component" value="Chromosome 5D"/>
</dbReference>
<proteinExistence type="predicted"/>
<protein>
    <submittedName>
        <fullName evidence="1">Uncharacterized protein</fullName>
    </submittedName>
</protein>
<reference evidence="1" key="3">
    <citation type="journal article" date="2017" name="Nature">
        <title>Genome sequence of the progenitor of the wheat D genome Aegilops tauschii.</title>
        <authorList>
            <person name="Luo M.C."/>
            <person name="Gu Y.Q."/>
            <person name="Puiu D."/>
            <person name="Wang H."/>
            <person name="Twardziok S.O."/>
            <person name="Deal K.R."/>
            <person name="Huo N."/>
            <person name="Zhu T."/>
            <person name="Wang L."/>
            <person name="Wang Y."/>
            <person name="McGuire P.E."/>
            <person name="Liu S."/>
            <person name="Long H."/>
            <person name="Ramasamy R.K."/>
            <person name="Rodriguez J.C."/>
            <person name="Van S.L."/>
            <person name="Yuan L."/>
            <person name="Wang Z."/>
            <person name="Xia Z."/>
            <person name="Xiao L."/>
            <person name="Anderson O.D."/>
            <person name="Ouyang S."/>
            <person name="Liang Y."/>
            <person name="Zimin A.V."/>
            <person name="Pertea G."/>
            <person name="Qi P."/>
            <person name="Bennetzen J.L."/>
            <person name="Dai X."/>
            <person name="Dawson M.W."/>
            <person name="Muller H.G."/>
            <person name="Kugler K."/>
            <person name="Rivarola-Duarte L."/>
            <person name="Spannagl M."/>
            <person name="Mayer K.F.X."/>
            <person name="Lu F.H."/>
            <person name="Bevan M.W."/>
            <person name="Leroy P."/>
            <person name="Li P."/>
            <person name="You F.M."/>
            <person name="Sun Q."/>
            <person name="Liu Z."/>
            <person name="Lyons E."/>
            <person name="Wicker T."/>
            <person name="Salzberg S.L."/>
            <person name="Devos K.M."/>
            <person name="Dvorak J."/>
        </authorList>
    </citation>
    <scope>NUCLEOTIDE SEQUENCE [LARGE SCALE GENOMIC DNA]</scope>
    <source>
        <strain evidence="1">cv. AL8/78</strain>
    </source>
</reference>
<accession>A0A453MHB7</accession>